<dbReference type="InterPro" id="IPR036388">
    <property type="entry name" value="WH-like_DNA-bd_sf"/>
</dbReference>
<dbReference type="NCBIfam" id="TIGR02937">
    <property type="entry name" value="sigma70-ECF"/>
    <property type="match status" value="1"/>
</dbReference>
<dbReference type="SUPFAM" id="SSF88659">
    <property type="entry name" value="Sigma3 and sigma4 domains of RNA polymerase sigma factors"/>
    <property type="match status" value="1"/>
</dbReference>
<name>A0A4R2P1U9_9FLAO</name>
<dbReference type="GO" id="GO:0006352">
    <property type="term" value="P:DNA-templated transcription initiation"/>
    <property type="evidence" value="ECO:0007669"/>
    <property type="project" value="InterPro"/>
</dbReference>
<dbReference type="InterPro" id="IPR013324">
    <property type="entry name" value="RNA_pol_sigma_r3/r4-like"/>
</dbReference>
<keyword evidence="3" id="KW-1185">Reference proteome</keyword>
<dbReference type="InterPro" id="IPR014284">
    <property type="entry name" value="RNA_pol_sigma-70_dom"/>
</dbReference>
<dbReference type="GO" id="GO:0003677">
    <property type="term" value="F:DNA binding"/>
    <property type="evidence" value="ECO:0007669"/>
    <property type="project" value="InterPro"/>
</dbReference>
<proteinExistence type="predicted"/>
<evidence type="ECO:0000313" key="3">
    <source>
        <dbReference type="Proteomes" id="UP000294564"/>
    </source>
</evidence>
<gene>
    <name evidence="2" type="ORF">EV195_10173</name>
</gene>
<sequence length="90" mass="10388">MYVIKEEVISEEEVDFDEGTIVVNDLLVMIQALPDRYRLVFNLYVLDSFSHKEIAEMLNISVGTSKSNLSRAKQLLKKAIENRKEKLEKA</sequence>
<feature type="domain" description="RNA polymerase sigma factor 70 region 4 type 2" evidence="1">
    <location>
        <begin position="25"/>
        <end position="76"/>
    </location>
</feature>
<dbReference type="GO" id="GO:0016987">
    <property type="term" value="F:sigma factor activity"/>
    <property type="evidence" value="ECO:0007669"/>
    <property type="project" value="InterPro"/>
</dbReference>
<dbReference type="Pfam" id="PF08281">
    <property type="entry name" value="Sigma70_r4_2"/>
    <property type="match status" value="1"/>
</dbReference>
<reference evidence="2 3" key="1">
    <citation type="submission" date="2019-03" db="EMBL/GenBank/DDBJ databases">
        <title>Genomic Encyclopedia of Type Strains, Phase IV (KMG-IV): sequencing the most valuable type-strain genomes for metagenomic binning, comparative biology and taxonomic classification.</title>
        <authorList>
            <person name="Goeker M."/>
        </authorList>
    </citation>
    <scope>NUCLEOTIDE SEQUENCE [LARGE SCALE GENOMIC DNA]</scope>
    <source>
        <strain evidence="2 3">DSM 14836</strain>
    </source>
</reference>
<evidence type="ECO:0000313" key="2">
    <source>
        <dbReference type="EMBL" id="TCP27914.1"/>
    </source>
</evidence>
<dbReference type="Proteomes" id="UP000294564">
    <property type="component" value="Unassembled WGS sequence"/>
</dbReference>
<protein>
    <submittedName>
        <fullName evidence="2">RNA polymerase sigma factor (Sigma-70 family)</fullName>
    </submittedName>
</protein>
<organism evidence="2 3">
    <name type="scientific">Tenacibaculum skagerrakense</name>
    <dbReference type="NCBI Taxonomy" id="186571"/>
    <lineage>
        <taxon>Bacteria</taxon>
        <taxon>Pseudomonadati</taxon>
        <taxon>Bacteroidota</taxon>
        <taxon>Flavobacteriia</taxon>
        <taxon>Flavobacteriales</taxon>
        <taxon>Flavobacteriaceae</taxon>
        <taxon>Tenacibaculum</taxon>
    </lineage>
</organism>
<dbReference type="EMBL" id="SLXM01000001">
    <property type="protein sequence ID" value="TCP27914.1"/>
    <property type="molecule type" value="Genomic_DNA"/>
</dbReference>
<evidence type="ECO:0000259" key="1">
    <source>
        <dbReference type="Pfam" id="PF08281"/>
    </source>
</evidence>
<comment type="caution">
    <text evidence="2">The sequence shown here is derived from an EMBL/GenBank/DDBJ whole genome shotgun (WGS) entry which is preliminary data.</text>
</comment>
<dbReference type="Gene3D" id="1.10.10.10">
    <property type="entry name" value="Winged helix-like DNA-binding domain superfamily/Winged helix DNA-binding domain"/>
    <property type="match status" value="1"/>
</dbReference>
<accession>A0A4R2P1U9</accession>
<dbReference type="AlphaFoldDB" id="A0A4R2P1U9"/>
<dbReference type="InterPro" id="IPR013249">
    <property type="entry name" value="RNA_pol_sigma70_r4_t2"/>
</dbReference>
<dbReference type="CDD" id="cd06171">
    <property type="entry name" value="Sigma70_r4"/>
    <property type="match status" value="1"/>
</dbReference>